<dbReference type="Pfam" id="PF07963">
    <property type="entry name" value="N_methyl"/>
    <property type="match status" value="1"/>
</dbReference>
<evidence type="ECO:0000256" key="1">
    <source>
        <dbReference type="SAM" id="Phobius"/>
    </source>
</evidence>
<evidence type="ECO:0008006" key="3">
    <source>
        <dbReference type="Google" id="ProtNLM"/>
    </source>
</evidence>
<dbReference type="EMBL" id="AMFJ01000484">
    <property type="protein sequence ID" value="EKE27412.1"/>
    <property type="molecule type" value="Genomic_DNA"/>
</dbReference>
<sequence>MYKTKNNNAFTLVELIVVIVILAILATIAFLSFSLQSASARDSTRLTDISNISKWLWVFNAVAGKLPMPDDAITISASWTVIRYQWYAWSSVLNMIKISNWWKDPLYNSSYYTYATNAGQNKVQILWFLEDWSNSALSMSPGFFSKPGLESTYADPSSYSWRFAMTKWDWLWILLDWSTLVPVQASNSNIDLVTTDSWTSYKAVFWSENSGNNVTASWNLALSNIITRSSDLLQNKAFASMDNSLVGYWDMETTALSWSQIILKDLSKYWNNWACRSSFTTVNCGELWPQIIDWNGKSWKALYFSWNINWTNWTLWDSIAFANVADLANWFTVTYLINNNYITWDRFVVEKKTWKPVFWTNSWRVQVILRDESNTTWQYYSNTTDLIKANKWYYISATFDNEHNIKLYKNWVKIYQWNHWWKIWWINENILNIWWRDTSQFNWIIDEVRIYNRHLSENEISTLYNSLNN</sequence>
<accession>K2FZS0</accession>
<dbReference type="InterPro" id="IPR013320">
    <property type="entry name" value="ConA-like_dom_sf"/>
</dbReference>
<feature type="transmembrane region" description="Helical" evidence="1">
    <location>
        <begin position="12"/>
        <end position="35"/>
    </location>
</feature>
<keyword evidence="1" id="KW-0472">Membrane</keyword>
<dbReference type="InterPro" id="IPR045584">
    <property type="entry name" value="Pilin-like"/>
</dbReference>
<dbReference type="SUPFAM" id="SSF54523">
    <property type="entry name" value="Pili subunits"/>
    <property type="match status" value="1"/>
</dbReference>
<evidence type="ECO:0000313" key="2">
    <source>
        <dbReference type="EMBL" id="EKE27412.1"/>
    </source>
</evidence>
<dbReference type="NCBIfam" id="TIGR02532">
    <property type="entry name" value="IV_pilin_GFxxxE"/>
    <property type="match status" value="1"/>
</dbReference>
<protein>
    <recommendedName>
        <fullName evidence="3">LamG-like jellyroll fold domain-containing protein</fullName>
    </recommendedName>
</protein>
<reference evidence="2" key="1">
    <citation type="journal article" date="2012" name="Science">
        <title>Fermentation, hydrogen, and sulfur metabolism in multiple uncultivated bacterial phyla.</title>
        <authorList>
            <person name="Wrighton K.C."/>
            <person name="Thomas B.C."/>
            <person name="Sharon I."/>
            <person name="Miller C.S."/>
            <person name="Castelle C.J."/>
            <person name="VerBerkmoes N.C."/>
            <person name="Wilkins M.J."/>
            <person name="Hettich R.L."/>
            <person name="Lipton M.S."/>
            <person name="Williams K.H."/>
            <person name="Long P.E."/>
            <person name="Banfield J.F."/>
        </authorList>
    </citation>
    <scope>NUCLEOTIDE SEQUENCE [LARGE SCALE GENOMIC DNA]</scope>
</reference>
<name>K2FZS0_9BACT</name>
<comment type="caution">
    <text evidence="2">The sequence shown here is derived from an EMBL/GenBank/DDBJ whole genome shotgun (WGS) entry which is preliminary data.</text>
</comment>
<dbReference type="Gene3D" id="2.60.120.200">
    <property type="match status" value="1"/>
</dbReference>
<proteinExistence type="predicted"/>
<dbReference type="Gene3D" id="3.30.700.10">
    <property type="entry name" value="Glycoprotein, Type 4 Pilin"/>
    <property type="match status" value="1"/>
</dbReference>
<dbReference type="InterPro" id="IPR012902">
    <property type="entry name" value="N_methyl_site"/>
</dbReference>
<keyword evidence="1" id="KW-0812">Transmembrane</keyword>
<dbReference type="SUPFAM" id="SSF49899">
    <property type="entry name" value="Concanavalin A-like lectins/glucanases"/>
    <property type="match status" value="1"/>
</dbReference>
<gene>
    <name evidence="2" type="ORF">ACD_3C00210G0002</name>
</gene>
<dbReference type="AlphaFoldDB" id="K2FZS0"/>
<keyword evidence="1" id="KW-1133">Transmembrane helix</keyword>
<organism evidence="2">
    <name type="scientific">uncultured bacterium</name>
    <name type="common">gcode 4</name>
    <dbReference type="NCBI Taxonomy" id="1234023"/>
    <lineage>
        <taxon>Bacteria</taxon>
        <taxon>environmental samples</taxon>
    </lineage>
</organism>